<protein>
    <submittedName>
        <fullName evidence="13">Uncharacterized protein</fullName>
    </submittedName>
</protein>
<evidence type="ECO:0000256" key="2">
    <source>
        <dbReference type="ARBA" id="ARBA00022771"/>
    </source>
</evidence>
<feature type="domain" description="PHD-type" evidence="12">
    <location>
        <begin position="1137"/>
        <end position="1274"/>
    </location>
</feature>
<dbReference type="InterPro" id="IPR013083">
    <property type="entry name" value="Znf_RING/FYVE/PHD"/>
</dbReference>
<dbReference type="Gene3D" id="2.30.30.490">
    <property type="match status" value="1"/>
</dbReference>
<evidence type="ECO:0000313" key="14">
    <source>
        <dbReference type="Proteomes" id="UP000258309"/>
    </source>
</evidence>
<dbReference type="GO" id="GO:0003682">
    <property type="term" value="F:chromatin binding"/>
    <property type="evidence" value="ECO:0007669"/>
    <property type="project" value="InterPro"/>
</dbReference>
<dbReference type="PROSITE" id="PS51293">
    <property type="entry name" value="SANT"/>
    <property type="match status" value="1"/>
</dbReference>
<dbReference type="PROSITE" id="PS50081">
    <property type="entry name" value="ZF_DAG_PE_2"/>
    <property type="match status" value="1"/>
</dbReference>
<dbReference type="InterPro" id="IPR017884">
    <property type="entry name" value="SANT_dom"/>
</dbReference>
<feature type="region of interest" description="Disordered" evidence="6">
    <location>
        <begin position="868"/>
        <end position="893"/>
    </location>
</feature>
<dbReference type="PROSITE" id="PS51038">
    <property type="entry name" value="BAH"/>
    <property type="match status" value="1"/>
</dbReference>
<feature type="compositionally biased region" description="Polar residues" evidence="6">
    <location>
        <begin position="875"/>
        <end position="888"/>
    </location>
</feature>
<dbReference type="Pfam" id="PF00628">
    <property type="entry name" value="PHD"/>
    <property type="match status" value="1"/>
</dbReference>
<dbReference type="PANTHER" id="PTHR47672">
    <property type="entry name" value="E3 UBIQUITIN-PROTEIN LIGASE SNT2"/>
    <property type="match status" value="1"/>
</dbReference>
<keyword evidence="1" id="KW-0479">Metal-binding</keyword>
<feature type="compositionally biased region" description="Polar residues" evidence="6">
    <location>
        <begin position="163"/>
        <end position="176"/>
    </location>
</feature>
<evidence type="ECO:0000256" key="5">
    <source>
        <dbReference type="PROSITE-ProRule" id="PRU00146"/>
    </source>
</evidence>
<evidence type="ECO:0000259" key="7">
    <source>
        <dbReference type="PROSITE" id="PS50016"/>
    </source>
</evidence>
<dbReference type="PROSITE" id="PS51805">
    <property type="entry name" value="EPHD"/>
    <property type="match status" value="1"/>
</dbReference>
<evidence type="ECO:0000259" key="9">
    <source>
        <dbReference type="PROSITE" id="PS51038"/>
    </source>
</evidence>
<feature type="compositionally biased region" description="Polar residues" evidence="6">
    <location>
        <begin position="1617"/>
        <end position="1631"/>
    </location>
</feature>
<keyword evidence="4" id="KW-0539">Nucleus</keyword>
<feature type="region of interest" description="Disordered" evidence="6">
    <location>
        <begin position="1015"/>
        <end position="1034"/>
    </location>
</feature>
<dbReference type="SUPFAM" id="SSF46689">
    <property type="entry name" value="Homeodomain-like"/>
    <property type="match status" value="1"/>
</dbReference>
<gene>
    <name evidence="13" type="ORF">B7463_g10999</name>
</gene>
<dbReference type="PROSITE" id="PS51156">
    <property type="entry name" value="ELM2"/>
    <property type="match status" value="1"/>
</dbReference>
<feature type="region of interest" description="Disordered" evidence="6">
    <location>
        <begin position="1476"/>
        <end position="1700"/>
    </location>
</feature>
<dbReference type="Gene3D" id="3.30.40.10">
    <property type="entry name" value="Zinc/RING finger domain, C3HC4 (zinc finger)"/>
    <property type="match status" value="2"/>
</dbReference>
<dbReference type="SMART" id="SM00439">
    <property type="entry name" value="BAH"/>
    <property type="match status" value="1"/>
</dbReference>
<feature type="compositionally biased region" description="Low complexity" evidence="6">
    <location>
        <begin position="962"/>
        <end position="981"/>
    </location>
</feature>
<dbReference type="FunFam" id="2.30.30.490:FF:000018">
    <property type="entry name" value="Lid2 complex component snt2"/>
    <property type="match status" value="1"/>
</dbReference>
<feature type="region of interest" description="Disordered" evidence="6">
    <location>
        <begin position="1"/>
        <end position="209"/>
    </location>
</feature>
<feature type="compositionally biased region" description="Basic and acidic residues" evidence="6">
    <location>
        <begin position="1121"/>
        <end position="1133"/>
    </location>
</feature>
<dbReference type="InterPro" id="IPR002219">
    <property type="entry name" value="PKC_DAG/PE"/>
</dbReference>
<evidence type="ECO:0000259" key="12">
    <source>
        <dbReference type="PROSITE" id="PS51805"/>
    </source>
</evidence>
<feature type="non-terminal residue" evidence="13">
    <location>
        <position position="1"/>
    </location>
</feature>
<dbReference type="InterPro" id="IPR001025">
    <property type="entry name" value="BAH_dom"/>
</dbReference>
<feature type="compositionally biased region" description="Low complexity" evidence="6">
    <location>
        <begin position="70"/>
        <end position="85"/>
    </location>
</feature>
<dbReference type="Proteomes" id="UP000258309">
    <property type="component" value="Unassembled WGS sequence"/>
</dbReference>
<feature type="compositionally biased region" description="Low complexity" evidence="6">
    <location>
        <begin position="1328"/>
        <end position="1360"/>
    </location>
</feature>
<sequence>MTKGLSARSSAQASPHPPSSRLNEDGDENRTSEEHRSTEAAADDSRRASLSEDSHILVDVDATHARAPESQPMTSSTSASSNPPSKDTVGTSAPSTSAPYGTRSRNRTGVPRPNYAEDKELDNEIEVSTTSKDNIGRKGTRIVETASSTAADSGRPPLHSRKTVGTETDQATSTQSHYKEPIPGTSTFSANPAVATPHNSTSKKRKANGQPTVTLFQTQDQVQAPSSITHNVTRRANMAAQISGGFRESNMMTFDNCGGYIKDDCLIADDGTVLKVNDHVYLVCEPPGEPYYLGRIMEFLHINNDSTQPIDALRLNWYYRPKDIGRKVNDTRQVFASMHSDISPLTALRGKCRILHKSEVEKLDDLRKIRDSFWYEKLYDRYIHRFYDVIPTTQVINVPDDVKRVLDQRWKFIVVEPGRGKELTSAVKTCKRCNRYCASNDSVDCAVCDNTYHMSCVNPPLLKKPSRGFAWACGPCSKAQAKKIEARNTPNVTDSTADVDDDDFNDEEDDFPTTIDGADTGRTSPAKSVEGTVSIHPGTAEQIHQASLWLFRYLGIHCKVEDALDYDDRIYPRASSRLGPRHQANVTMWPGRPVQYVKSADVKRKYVKSGGHKKDTKLSKETLAALEADKIAREKRPKWIMDEPPGYIHRGEDYNDDDPSSTAKLLFKIPEISETATVAERDMENGEPDHIDATSRERIIDDYLARAKQLAKPLGLPEFSTNLLDVAINMLQVHHFDTEKALEALQKVDQKVFKEPELNPAEVKKFEDGVTKFGSEWHSIKKHVKTVSAADIVRFYYTWKKTERGKQIWGNYSGRKGKKEAKRAEVVGKLQDDVADDFDDSAFDNEKASEKKRGFQCKFCGTRSSRQWRRAPNTPAGTTVLENPNGKTSSKDKGSHLMVALCRRCAELWRRYAIQWEDIEEVAKKVAQTGGRAYKRKIDEELLKELVTANEVMNEVANLSSALPTSTAGTPTPSSAAGSAPEPGRKKLKGASEKETSEPSPEGSNVIIAGLSKRKAGTEKHAVSAPIPEPPKPKPMPCAICHQMDPMGDQHLTCKECRMTVHRNCYGVVTEIRSPSKWMCDMCSNDKNPQVSIQYKCMLCPVEHRVLDLTEPSKISHKKKSEKERERDRVEREQAQKAAEFFRKKQEEMNKPVEPREPLKRTANNNWVHVTCAVFTPEVKFGNAKALEPSEGIPSIPSARYDEVCKACKQKGGACVACHGCRAPVHVECAHQNGFVLGFDIAPVKGSRRDQFNIVNINGEVGTMTAAIWCREHVPTKTIVHRMHDIVDDTGLNALQLYVTTFKQADLTLTGTVRKANLINQSTKAVNSISNTTPSNRRTSTATATATNGHSSSSRVSTSHVKIEDYPGESALAANTDARKTCVTCSVDVTPKWWPFSNAAVDFQSAFPVDPPAPHPNGDTSYVNDQSLTNGHAPPKPLTENGGAHVAIAAAALHENTRKPILVSAKYQCHQCHWKKERRETSPIVTPSLREVSRPPTSSSPAINGPGPDTDVPPIVPTYSWAPPPSYSANGPFNWPRQSASSQNGAVINPLTSGPPPRPPPSGPPLRQTSQGLPHSPHQNGHAPQLPNGYPPSPRHIMGSPSIHISNGGYAQYPSARPSSQPLTNGISQPRGTEHAFGQLNGPVHSRSTYGPPHGSPPILRDTLPQQPRDSATQNGTVRSGDGRVNGGASASPSLRNLLS</sequence>
<dbReference type="PANTHER" id="PTHR47672:SF1">
    <property type="entry name" value="E3 UBIQUITIN-PROTEIN LIGASE SNT2"/>
    <property type="match status" value="1"/>
</dbReference>
<feature type="region of interest" description="Disordered" evidence="6">
    <location>
        <begin position="1111"/>
        <end position="1133"/>
    </location>
</feature>
<feature type="region of interest" description="Disordered" evidence="6">
    <location>
        <begin position="1328"/>
        <end position="1361"/>
    </location>
</feature>
<feature type="domain" description="ELM2" evidence="10">
    <location>
        <begin position="574"/>
        <end position="749"/>
    </location>
</feature>
<dbReference type="InterPro" id="IPR000949">
    <property type="entry name" value="ELM2_dom"/>
</dbReference>
<dbReference type="GO" id="GO:0048189">
    <property type="term" value="C:Lid2 complex"/>
    <property type="evidence" value="ECO:0007669"/>
    <property type="project" value="TreeGrafter"/>
</dbReference>
<dbReference type="SUPFAM" id="SSF57903">
    <property type="entry name" value="FYVE/PHD zinc finger"/>
    <property type="match status" value="2"/>
</dbReference>
<feature type="compositionally biased region" description="Polar residues" evidence="6">
    <location>
        <begin position="1418"/>
        <end position="1430"/>
    </location>
</feature>
<dbReference type="InterPro" id="IPR001005">
    <property type="entry name" value="SANT/Myb"/>
</dbReference>
<feature type="compositionally biased region" description="Polar residues" evidence="6">
    <location>
        <begin position="88"/>
        <end position="99"/>
    </location>
</feature>
<feature type="compositionally biased region" description="Polar residues" evidence="6">
    <location>
        <begin position="1568"/>
        <end position="1579"/>
    </location>
</feature>
<dbReference type="Pfam" id="PF01426">
    <property type="entry name" value="BAH"/>
    <property type="match status" value="1"/>
</dbReference>
<comment type="caution">
    <text evidence="13">The sequence shown here is derived from an EMBL/GenBank/DDBJ whole genome shotgun (WGS) entry which is preliminary data.</text>
</comment>
<feature type="region of interest" description="Disordered" evidence="6">
    <location>
        <begin position="1408"/>
        <end position="1441"/>
    </location>
</feature>
<dbReference type="SMART" id="SM00717">
    <property type="entry name" value="SANT"/>
    <property type="match status" value="1"/>
</dbReference>
<keyword evidence="14" id="KW-1185">Reference proteome</keyword>
<evidence type="ECO:0000259" key="11">
    <source>
        <dbReference type="PROSITE" id="PS51293"/>
    </source>
</evidence>
<feature type="compositionally biased region" description="Low complexity" evidence="6">
    <location>
        <begin position="1"/>
        <end position="14"/>
    </location>
</feature>
<evidence type="ECO:0000256" key="6">
    <source>
        <dbReference type="SAM" id="MobiDB-lite"/>
    </source>
</evidence>
<dbReference type="InterPro" id="IPR009057">
    <property type="entry name" value="Homeodomain-like_sf"/>
</dbReference>
<evidence type="ECO:0000256" key="1">
    <source>
        <dbReference type="ARBA" id="ARBA00022723"/>
    </source>
</evidence>
<feature type="compositionally biased region" description="Basic and acidic residues" evidence="6">
    <location>
        <begin position="22"/>
        <end position="67"/>
    </location>
</feature>
<feature type="compositionally biased region" description="Polar residues" evidence="6">
    <location>
        <begin position="1689"/>
        <end position="1700"/>
    </location>
</feature>
<feature type="region of interest" description="Disordered" evidence="6">
    <location>
        <begin position="962"/>
        <end position="1006"/>
    </location>
</feature>
<dbReference type="FunFam" id="3.30.40.10:FF:000899">
    <property type="entry name" value="PHD finger and BAH domain-containing protein"/>
    <property type="match status" value="1"/>
</dbReference>
<name>A0A3E2GW63_SCYLI</name>
<feature type="domain" description="PHD-type" evidence="7">
    <location>
        <begin position="1035"/>
        <end position="1086"/>
    </location>
</feature>
<dbReference type="GO" id="GO:0036205">
    <property type="term" value="P:histone catabolic process"/>
    <property type="evidence" value="ECO:0007669"/>
    <property type="project" value="TreeGrafter"/>
</dbReference>
<dbReference type="SMART" id="SM00109">
    <property type="entry name" value="C1"/>
    <property type="match status" value="2"/>
</dbReference>
<proteinExistence type="predicted"/>
<dbReference type="InterPro" id="IPR043151">
    <property type="entry name" value="BAH_sf"/>
</dbReference>
<dbReference type="InterPro" id="IPR029617">
    <property type="entry name" value="Snt2"/>
</dbReference>
<evidence type="ECO:0000259" key="8">
    <source>
        <dbReference type="PROSITE" id="PS50081"/>
    </source>
</evidence>
<feature type="domain" description="BAH" evidence="9">
    <location>
        <begin position="272"/>
        <end position="390"/>
    </location>
</feature>
<dbReference type="EMBL" id="NCSJ02000342">
    <property type="protein sequence ID" value="RFU25340.1"/>
    <property type="molecule type" value="Genomic_DNA"/>
</dbReference>
<dbReference type="PROSITE" id="PS50016">
    <property type="entry name" value="ZF_PHD_2"/>
    <property type="match status" value="2"/>
</dbReference>
<dbReference type="FunFam" id="1.10.10.60:FF:000377">
    <property type="entry name" value="DNA-binding E3 ubiquitin-protein ligase"/>
    <property type="match status" value="1"/>
</dbReference>
<reference evidence="13 14" key="1">
    <citation type="submission" date="2018-05" db="EMBL/GenBank/DDBJ databases">
        <title>Draft genome sequence of Scytalidium lignicola DSM 105466, a ubiquitous saprotrophic fungus.</title>
        <authorList>
            <person name="Buettner E."/>
            <person name="Gebauer A.M."/>
            <person name="Hofrichter M."/>
            <person name="Liers C."/>
            <person name="Kellner H."/>
        </authorList>
    </citation>
    <scope>NUCLEOTIDE SEQUENCE [LARGE SCALE GENOMIC DNA]</scope>
    <source>
        <strain evidence="13 14">DSM 105466</strain>
    </source>
</reference>
<feature type="compositionally biased region" description="Polar residues" evidence="6">
    <location>
        <begin position="1527"/>
        <end position="1546"/>
    </location>
</feature>
<accession>A0A3E2GW63</accession>
<dbReference type="SMART" id="SM00249">
    <property type="entry name" value="PHD"/>
    <property type="match status" value="3"/>
</dbReference>
<feature type="domain" description="SANT" evidence="11">
    <location>
        <begin position="759"/>
        <end position="804"/>
    </location>
</feature>
<feature type="compositionally biased region" description="Polar residues" evidence="6">
    <location>
        <begin position="1664"/>
        <end position="1678"/>
    </location>
</feature>
<dbReference type="CDD" id="cd15497">
    <property type="entry name" value="PHD1_Snt2p_like"/>
    <property type="match status" value="1"/>
</dbReference>
<feature type="compositionally biased region" description="Pro residues" evidence="6">
    <location>
        <begin position="1553"/>
        <end position="1564"/>
    </location>
</feature>
<dbReference type="Pfam" id="PF13831">
    <property type="entry name" value="PHD_2"/>
    <property type="match status" value="1"/>
</dbReference>
<organism evidence="13 14">
    <name type="scientific">Scytalidium lignicola</name>
    <name type="common">Hyphomycete</name>
    <dbReference type="NCBI Taxonomy" id="5539"/>
    <lineage>
        <taxon>Eukaryota</taxon>
        <taxon>Fungi</taxon>
        <taxon>Dikarya</taxon>
        <taxon>Ascomycota</taxon>
        <taxon>Pezizomycotina</taxon>
        <taxon>Leotiomycetes</taxon>
        <taxon>Leotiomycetes incertae sedis</taxon>
        <taxon>Scytalidium</taxon>
    </lineage>
</organism>
<evidence type="ECO:0000256" key="3">
    <source>
        <dbReference type="ARBA" id="ARBA00022833"/>
    </source>
</evidence>
<evidence type="ECO:0000256" key="4">
    <source>
        <dbReference type="ARBA" id="ARBA00023242"/>
    </source>
</evidence>
<dbReference type="InterPro" id="IPR034732">
    <property type="entry name" value="EPHD"/>
</dbReference>
<dbReference type="OMA" id="WVMDEPP"/>
<keyword evidence="2 5" id="KW-0863">Zinc-finger</keyword>
<evidence type="ECO:0000259" key="10">
    <source>
        <dbReference type="PROSITE" id="PS51156"/>
    </source>
</evidence>
<dbReference type="InterPro" id="IPR019787">
    <property type="entry name" value="Znf_PHD-finger"/>
</dbReference>
<feature type="domain" description="PHD-type" evidence="7">
    <location>
        <begin position="427"/>
        <end position="479"/>
    </location>
</feature>
<dbReference type="Pfam" id="PF13832">
    <property type="entry name" value="zf-HC5HC2H_2"/>
    <property type="match status" value="1"/>
</dbReference>
<dbReference type="InterPro" id="IPR001965">
    <property type="entry name" value="Znf_PHD"/>
</dbReference>
<keyword evidence="3" id="KW-0862">Zinc</keyword>
<dbReference type="InterPro" id="IPR011011">
    <property type="entry name" value="Znf_FYVE_PHD"/>
</dbReference>
<dbReference type="Gene3D" id="1.10.10.60">
    <property type="entry name" value="Homeodomain-like"/>
    <property type="match status" value="1"/>
</dbReference>
<feature type="non-terminal residue" evidence="13">
    <location>
        <position position="1700"/>
    </location>
</feature>
<dbReference type="GO" id="GO:0008270">
    <property type="term" value="F:zinc ion binding"/>
    <property type="evidence" value="ECO:0007669"/>
    <property type="project" value="UniProtKB-KW"/>
</dbReference>
<dbReference type="GO" id="GO:0004842">
    <property type="term" value="F:ubiquitin-protein transferase activity"/>
    <property type="evidence" value="ECO:0007669"/>
    <property type="project" value="TreeGrafter"/>
</dbReference>
<feature type="domain" description="Phorbol-ester/DAG-type" evidence="8">
    <location>
        <begin position="1020"/>
        <end position="1080"/>
    </location>
</feature>
<evidence type="ECO:0000313" key="13">
    <source>
        <dbReference type="EMBL" id="RFU25340.1"/>
    </source>
</evidence>
<dbReference type="STRING" id="5539.A0A3E2GW63"/>
<dbReference type="OrthoDB" id="336088at2759"/>